<gene>
    <name evidence="3" type="ORF">CXF42_08590</name>
    <name evidence="2" type="ORF">CXF48_10070</name>
</gene>
<comment type="caution">
    <text evidence="3">The sequence shown here is derived from an EMBL/GenBank/DDBJ whole genome shotgun (WGS) entry which is preliminary data.</text>
</comment>
<dbReference type="Proteomes" id="UP000278422">
    <property type="component" value="Unassembled WGS sequence"/>
</dbReference>
<dbReference type="EMBL" id="PQNK01000020">
    <property type="protein sequence ID" value="RRO85619.1"/>
    <property type="molecule type" value="Genomic_DNA"/>
</dbReference>
<keyword evidence="1" id="KW-0472">Membrane</keyword>
<dbReference type="Proteomes" id="UP000276526">
    <property type="component" value="Unassembled WGS sequence"/>
</dbReference>
<sequence>MARSTDAIQRDIERTRTQLAQTLEELSIRADPKNLADDAKGQAVGVLREPKVQMVLGGVAAGVALLIALSAAGKRKEKKQLKEIQRLLAATR</sequence>
<dbReference type="OrthoDB" id="5196933at2"/>
<dbReference type="EMBL" id="PQNQ01000026">
    <property type="protein sequence ID" value="RRQ03005.1"/>
    <property type="molecule type" value="Genomic_DNA"/>
</dbReference>
<dbReference type="Pfam" id="PF12277">
    <property type="entry name" value="DUF3618"/>
    <property type="match status" value="1"/>
</dbReference>
<evidence type="ECO:0000313" key="5">
    <source>
        <dbReference type="Proteomes" id="UP000278422"/>
    </source>
</evidence>
<dbReference type="RefSeq" id="WP_010265939.1">
    <property type="nucleotide sequence ID" value="NZ_CP066067.1"/>
</dbReference>
<accession>A0A3R8PP56</accession>
<evidence type="ECO:0000313" key="3">
    <source>
        <dbReference type="EMBL" id="RRQ03005.1"/>
    </source>
</evidence>
<keyword evidence="1" id="KW-0812">Transmembrane</keyword>
<dbReference type="AlphaFoldDB" id="A0A3R8PP56"/>
<proteinExistence type="predicted"/>
<evidence type="ECO:0000313" key="2">
    <source>
        <dbReference type="EMBL" id="RRO85619.1"/>
    </source>
</evidence>
<keyword evidence="5" id="KW-1185">Reference proteome</keyword>
<keyword evidence="1" id="KW-1133">Transmembrane helix</keyword>
<evidence type="ECO:0000313" key="4">
    <source>
        <dbReference type="Proteomes" id="UP000276526"/>
    </source>
</evidence>
<protein>
    <submittedName>
        <fullName evidence="3">DUF3618 domain-containing protein</fullName>
    </submittedName>
</protein>
<evidence type="ECO:0000256" key="1">
    <source>
        <dbReference type="SAM" id="Phobius"/>
    </source>
</evidence>
<dbReference type="GeneID" id="60808387"/>
<name>A0A3R8PP56_9CORY</name>
<organism evidence="3 5">
    <name type="scientific">Corynebacterium bovis</name>
    <dbReference type="NCBI Taxonomy" id="36808"/>
    <lineage>
        <taxon>Bacteria</taxon>
        <taxon>Bacillati</taxon>
        <taxon>Actinomycetota</taxon>
        <taxon>Actinomycetes</taxon>
        <taxon>Mycobacteriales</taxon>
        <taxon>Corynebacteriaceae</taxon>
        <taxon>Corynebacterium</taxon>
    </lineage>
</organism>
<reference evidence="4 5" key="1">
    <citation type="submission" date="2018-01" db="EMBL/GenBank/DDBJ databases">
        <title>Twenty Corynebacterium bovis Genomes.</title>
        <authorList>
            <person name="Gulvik C.A."/>
        </authorList>
    </citation>
    <scope>NUCLEOTIDE SEQUENCE [LARGE SCALE GENOMIC DNA]</scope>
    <source>
        <strain evidence="3 5">16-2004</strain>
        <strain evidence="2 4">F6900</strain>
    </source>
</reference>
<feature type="transmembrane region" description="Helical" evidence="1">
    <location>
        <begin position="54"/>
        <end position="72"/>
    </location>
</feature>
<dbReference type="InterPro" id="IPR022062">
    <property type="entry name" value="DUF3618"/>
</dbReference>